<evidence type="ECO:0000313" key="5">
    <source>
        <dbReference type="Proteomes" id="UP000704712"/>
    </source>
</evidence>
<dbReference type="InterPro" id="IPR045153">
    <property type="entry name" value="Est1/Ebs1-like"/>
</dbReference>
<evidence type="ECO:0000256" key="1">
    <source>
        <dbReference type="SAM" id="MobiDB-lite"/>
    </source>
</evidence>
<evidence type="ECO:0000259" key="3">
    <source>
        <dbReference type="Pfam" id="PF10374"/>
    </source>
</evidence>
<organism evidence="4 5">
    <name type="scientific">Phytophthora infestans</name>
    <name type="common">Potato late blight agent</name>
    <name type="synonym">Botrytis infestans</name>
    <dbReference type="NCBI Taxonomy" id="4787"/>
    <lineage>
        <taxon>Eukaryota</taxon>
        <taxon>Sar</taxon>
        <taxon>Stramenopiles</taxon>
        <taxon>Oomycota</taxon>
        <taxon>Peronosporomycetes</taxon>
        <taxon>Peronosporales</taxon>
        <taxon>Peronosporaceae</taxon>
        <taxon>Phytophthora</taxon>
    </lineage>
</organism>
<dbReference type="Gene3D" id="1.25.40.10">
    <property type="entry name" value="Tetratricopeptide repeat domain"/>
    <property type="match status" value="1"/>
</dbReference>
<feature type="region of interest" description="Disordered" evidence="1">
    <location>
        <begin position="277"/>
        <end position="296"/>
    </location>
</feature>
<evidence type="ECO:0000313" key="4">
    <source>
        <dbReference type="EMBL" id="KAF4137604.1"/>
    </source>
</evidence>
<name>A0A8S9UF51_PHYIN</name>
<feature type="domain" description="DNA/RNA-binding" evidence="2">
    <location>
        <begin position="170"/>
        <end position="502"/>
    </location>
</feature>
<dbReference type="GO" id="GO:0000184">
    <property type="term" value="P:nuclear-transcribed mRNA catabolic process, nonsense-mediated decay"/>
    <property type="evidence" value="ECO:0007669"/>
    <property type="project" value="TreeGrafter"/>
</dbReference>
<dbReference type="Proteomes" id="UP000704712">
    <property type="component" value="Unassembled WGS sequence"/>
</dbReference>
<accession>A0A8S9UF51</accession>
<dbReference type="InterPro" id="IPR011990">
    <property type="entry name" value="TPR-like_helical_dom_sf"/>
</dbReference>
<dbReference type="PANTHER" id="PTHR15696:SF0">
    <property type="entry name" value="TELOMERASE-BINDING PROTEIN EST1A"/>
    <property type="match status" value="1"/>
</dbReference>
<comment type="caution">
    <text evidence="4">The sequence shown here is derived from an EMBL/GenBank/DDBJ whole genome shotgun (WGS) entry which is preliminary data.</text>
</comment>
<gene>
    <name evidence="4" type="ORF">GN958_ATG13196</name>
</gene>
<sequence length="864" mass="93668">MDPRRAYMELVALDKQLRDLLRANPLNAQDANALRRRLMDVATRLANAHPAFAAKKEVEQALWKPCFYRRIEDFRRRIRKYAAAAQGDRNVREHFARVSSEFQQFLTDSAVFYAHLRDVFASWLQTASKEDFDAIARGRQSLYRCYVFLGDLARYRELHSQKAKKNFAAAEALYHRALAVLPENGNPHNQLAVLATYVEAETVAVYRYCRSLLTSQPFTTAEENLALLFERSRQRPLAAPITFTVSSSPSSKEKSAFLKSYLHRLTRMHGILFALSSPRGSPTASSGTRSNSETATPVYPRDMEAVLFKDMRTLLQAGVVGDALLLKIMVINIFCISRASDSRSPSAPLEDALRLSIRTLTSVMEFLLDTLDTKPAANVNGKAPKDSAPSTFRLAGPVTVFCDYLELHPEMLEQLEEFLVHRQKKLYSDVATSGQGTGADQFASVFLETLAKLANHARIRELYVPLVVGAGQNTDEMPASVSEQQHLLKESLELRGFAPLEQDGVKSTRQDEWTLQTTATGANSASQVTSLADAEAAKVRAWKLYHFARYLCDGYEGNPLLFCGASGQFTTSPVVGKENTQQDNGTPGAFASLNLGFLSPESSKQQQHTQAQGAFGNGYSAGTGVDEDDDFDDEVIVFQPSPALRGMSESQSTKQYGGYAPSPLESLSGGGAFSLRAPSPISPAEEHGRASINSQSGAFGAGNGSFGASLGYPSFNTFNDVGSLSSQSLLSGWGNSSSNNTGGMLGSNLGLGLGMAFNSSSGQTTDFMAPTATPGGLNGLGLGGESRAFAPMADLAAIERESALYQQRSSSLSAFLGSSTPSTQTETQDPSPPRMPTRPPPGFAAAPTSAQQRQQQMPNSFPNP</sequence>
<feature type="region of interest" description="Disordered" evidence="1">
    <location>
        <begin position="602"/>
        <end position="626"/>
    </location>
</feature>
<dbReference type="AlphaFoldDB" id="A0A8S9UF51"/>
<dbReference type="InterPro" id="IPR018834">
    <property type="entry name" value="DNA/RNA-bd_Est1-type"/>
</dbReference>
<dbReference type="GO" id="GO:0005697">
    <property type="term" value="C:telomerase holoenzyme complex"/>
    <property type="evidence" value="ECO:0007669"/>
    <property type="project" value="TreeGrafter"/>
</dbReference>
<dbReference type="GO" id="GO:0042162">
    <property type="term" value="F:telomeric DNA binding"/>
    <property type="evidence" value="ECO:0007669"/>
    <property type="project" value="TreeGrafter"/>
</dbReference>
<feature type="compositionally biased region" description="Polar residues" evidence="1">
    <location>
        <begin position="278"/>
        <end position="295"/>
    </location>
</feature>
<feature type="region of interest" description="Disordered" evidence="1">
    <location>
        <begin position="809"/>
        <end position="864"/>
    </location>
</feature>
<evidence type="ECO:0000259" key="2">
    <source>
        <dbReference type="Pfam" id="PF10373"/>
    </source>
</evidence>
<dbReference type="SUPFAM" id="SSF48452">
    <property type="entry name" value="TPR-like"/>
    <property type="match status" value="1"/>
</dbReference>
<feature type="domain" description="Telomerase activating protein Est1-like N-terminal" evidence="3">
    <location>
        <begin position="57"/>
        <end position="159"/>
    </location>
</feature>
<feature type="compositionally biased region" description="Low complexity" evidence="1">
    <location>
        <begin position="809"/>
        <end position="822"/>
    </location>
</feature>
<reference evidence="4" key="1">
    <citation type="submission" date="2020-03" db="EMBL/GenBank/DDBJ databases">
        <title>Hybrid Assembly of Korean Phytophthora infestans isolates.</title>
        <authorList>
            <person name="Prokchorchik M."/>
            <person name="Lee Y."/>
            <person name="Seo J."/>
            <person name="Cho J.-H."/>
            <person name="Park Y.-E."/>
            <person name="Jang D.-C."/>
            <person name="Im J.-S."/>
            <person name="Choi J.-G."/>
            <person name="Park H.-J."/>
            <person name="Lee G.-B."/>
            <person name="Lee Y.-G."/>
            <person name="Hong S.-Y."/>
            <person name="Cho K."/>
            <person name="Sohn K.H."/>
        </authorList>
    </citation>
    <scope>NUCLEOTIDE SEQUENCE</scope>
    <source>
        <strain evidence="4">KR_2_A2</strain>
    </source>
</reference>
<feature type="compositionally biased region" description="Polar residues" evidence="1">
    <location>
        <begin position="602"/>
        <end position="612"/>
    </location>
</feature>
<dbReference type="PANTHER" id="PTHR15696">
    <property type="entry name" value="SMG-7 SUPPRESSOR WITH MORPHOLOGICAL EFFECT ON GENITALIA PROTEIN 7"/>
    <property type="match status" value="1"/>
</dbReference>
<dbReference type="EMBL" id="JAACNO010001776">
    <property type="protein sequence ID" value="KAF4137604.1"/>
    <property type="molecule type" value="Genomic_DNA"/>
</dbReference>
<dbReference type="GO" id="GO:0070034">
    <property type="term" value="F:telomerase RNA binding"/>
    <property type="evidence" value="ECO:0007669"/>
    <property type="project" value="TreeGrafter"/>
</dbReference>
<feature type="compositionally biased region" description="Polar residues" evidence="1">
    <location>
        <begin position="848"/>
        <end position="864"/>
    </location>
</feature>
<feature type="compositionally biased region" description="Pro residues" evidence="1">
    <location>
        <begin position="830"/>
        <end position="842"/>
    </location>
</feature>
<dbReference type="Pfam" id="PF10374">
    <property type="entry name" value="EST1"/>
    <property type="match status" value="1"/>
</dbReference>
<dbReference type="Pfam" id="PF10373">
    <property type="entry name" value="EST1_DNA_bind"/>
    <property type="match status" value="1"/>
</dbReference>
<feature type="region of interest" description="Disordered" evidence="1">
    <location>
        <begin position="670"/>
        <end position="696"/>
    </location>
</feature>
<dbReference type="InterPro" id="IPR019458">
    <property type="entry name" value="Est1-like_N"/>
</dbReference>
<protein>
    <submittedName>
        <fullName evidence="4">Est1 DNA/RNA binding domain</fullName>
    </submittedName>
</protein>
<proteinExistence type="predicted"/>